<dbReference type="AlphaFoldDB" id="A0A834T993"/>
<comment type="caution">
    <text evidence="4">The sequence shown here is derived from an EMBL/GenBank/DDBJ whole genome shotgun (WGS) entry which is preliminary data.</text>
</comment>
<feature type="domain" description="Plant bHLH transcription factor ACT-like" evidence="3">
    <location>
        <begin position="5"/>
        <end position="85"/>
    </location>
</feature>
<keyword evidence="5" id="KW-1185">Reference proteome</keyword>
<dbReference type="PANTHER" id="PTHR31945">
    <property type="entry name" value="TRANSCRIPTION FACTOR SCREAM2-RELATED"/>
    <property type="match status" value="1"/>
</dbReference>
<evidence type="ECO:0000313" key="5">
    <source>
        <dbReference type="Proteomes" id="UP000634136"/>
    </source>
</evidence>
<dbReference type="PANTHER" id="PTHR31945:SF5">
    <property type="entry name" value="TRANSCRIPTION FACTOR SCREAM-LIKE PROTEIN"/>
    <property type="match status" value="1"/>
</dbReference>
<evidence type="ECO:0000313" key="4">
    <source>
        <dbReference type="EMBL" id="KAF7816541.1"/>
    </source>
</evidence>
<dbReference type="EMBL" id="JAAIUW010000009">
    <property type="protein sequence ID" value="KAF7816541.1"/>
    <property type="molecule type" value="Genomic_DNA"/>
</dbReference>
<name>A0A834T993_9FABA</name>
<evidence type="ECO:0000259" key="3">
    <source>
        <dbReference type="Pfam" id="PF22754"/>
    </source>
</evidence>
<accession>A0A834T993</accession>
<dbReference type="GO" id="GO:0005634">
    <property type="term" value="C:nucleus"/>
    <property type="evidence" value="ECO:0007669"/>
    <property type="project" value="UniProtKB-SubCell"/>
</dbReference>
<dbReference type="InterPro" id="IPR051358">
    <property type="entry name" value="TF_AMS/ICE1/BHLH6-like"/>
</dbReference>
<proteinExistence type="predicted"/>
<evidence type="ECO:0000256" key="2">
    <source>
        <dbReference type="ARBA" id="ARBA00023242"/>
    </source>
</evidence>
<sequence length="130" mass="14840">MGGWQVRIETLEKGFVINVLAAKSCPGLLVSLLEAFDGMDLDVQQARVSCTHTFRFQALATQNKEEEGMSMDAQDVKQAVGQAIKKWRESHYPTWVFPRDPTNLGIHYLQNKLAQPTLKIFINLRSEERY</sequence>
<dbReference type="OrthoDB" id="1917523at2759"/>
<reference evidence="4" key="1">
    <citation type="submission" date="2020-09" db="EMBL/GenBank/DDBJ databases">
        <title>Genome-Enabled Discovery of Anthraquinone Biosynthesis in Senna tora.</title>
        <authorList>
            <person name="Kang S.-H."/>
            <person name="Pandey R.P."/>
            <person name="Lee C.-M."/>
            <person name="Sim J.-S."/>
            <person name="Jeong J.-T."/>
            <person name="Choi B.-S."/>
            <person name="Jung M."/>
            <person name="Ginzburg D."/>
            <person name="Zhao K."/>
            <person name="Won S.Y."/>
            <person name="Oh T.-J."/>
            <person name="Yu Y."/>
            <person name="Kim N.-H."/>
            <person name="Lee O.R."/>
            <person name="Lee T.-H."/>
            <person name="Bashyal P."/>
            <person name="Kim T.-S."/>
            <person name="Lee W.-H."/>
            <person name="Kawkins C."/>
            <person name="Kim C.-K."/>
            <person name="Kim J.S."/>
            <person name="Ahn B.O."/>
            <person name="Rhee S.Y."/>
            <person name="Sohng J.K."/>
        </authorList>
    </citation>
    <scope>NUCLEOTIDE SEQUENCE</scope>
    <source>
        <tissue evidence="4">Leaf</tissue>
    </source>
</reference>
<dbReference type="GO" id="GO:0043565">
    <property type="term" value="F:sequence-specific DNA binding"/>
    <property type="evidence" value="ECO:0007669"/>
    <property type="project" value="TreeGrafter"/>
</dbReference>
<evidence type="ECO:0000256" key="1">
    <source>
        <dbReference type="ARBA" id="ARBA00004123"/>
    </source>
</evidence>
<dbReference type="InterPro" id="IPR054502">
    <property type="entry name" value="bHLH-TF_ACT-like_plant"/>
</dbReference>
<organism evidence="4 5">
    <name type="scientific">Senna tora</name>
    <dbReference type="NCBI Taxonomy" id="362788"/>
    <lineage>
        <taxon>Eukaryota</taxon>
        <taxon>Viridiplantae</taxon>
        <taxon>Streptophyta</taxon>
        <taxon>Embryophyta</taxon>
        <taxon>Tracheophyta</taxon>
        <taxon>Spermatophyta</taxon>
        <taxon>Magnoliopsida</taxon>
        <taxon>eudicotyledons</taxon>
        <taxon>Gunneridae</taxon>
        <taxon>Pentapetalae</taxon>
        <taxon>rosids</taxon>
        <taxon>fabids</taxon>
        <taxon>Fabales</taxon>
        <taxon>Fabaceae</taxon>
        <taxon>Caesalpinioideae</taxon>
        <taxon>Cassia clade</taxon>
        <taxon>Senna</taxon>
    </lineage>
</organism>
<gene>
    <name evidence="4" type="ORF">G2W53_030510</name>
</gene>
<protein>
    <submittedName>
        <fullName evidence="4">Transcription factor SCREAM2-like isoform X1</fullName>
    </submittedName>
</protein>
<dbReference type="GO" id="GO:0003700">
    <property type="term" value="F:DNA-binding transcription factor activity"/>
    <property type="evidence" value="ECO:0007669"/>
    <property type="project" value="TreeGrafter"/>
</dbReference>
<dbReference type="Pfam" id="PF22754">
    <property type="entry name" value="bHLH-TF_ACT-like_plant"/>
    <property type="match status" value="1"/>
</dbReference>
<keyword evidence="2" id="KW-0539">Nucleus</keyword>
<comment type="subcellular location">
    <subcellularLocation>
        <location evidence="1">Nucleus</location>
    </subcellularLocation>
</comment>
<dbReference type="Proteomes" id="UP000634136">
    <property type="component" value="Unassembled WGS sequence"/>
</dbReference>